<dbReference type="AlphaFoldDB" id="A0A839HNT2"/>
<dbReference type="Gene3D" id="3.10.290.10">
    <property type="entry name" value="RNA-binding S4 domain"/>
    <property type="match status" value="1"/>
</dbReference>
<feature type="region of interest" description="Disordered" evidence="6">
    <location>
        <begin position="195"/>
        <end position="217"/>
    </location>
</feature>
<dbReference type="PANTHER" id="PTHR47683:SF3">
    <property type="entry name" value="RIBOSOMAL LARGE SUBUNIT PSEUDOURIDINE SYNTHASE B"/>
    <property type="match status" value="1"/>
</dbReference>
<dbReference type="GO" id="GO:0003723">
    <property type="term" value="F:RNA binding"/>
    <property type="evidence" value="ECO:0007669"/>
    <property type="project" value="UniProtKB-KW"/>
</dbReference>
<dbReference type="Proteomes" id="UP000586093">
    <property type="component" value="Unassembled WGS sequence"/>
</dbReference>
<feature type="compositionally biased region" description="Low complexity" evidence="6">
    <location>
        <begin position="57"/>
        <end position="95"/>
    </location>
</feature>
<feature type="compositionally biased region" description="Low complexity" evidence="6">
    <location>
        <begin position="195"/>
        <end position="204"/>
    </location>
</feature>
<feature type="region of interest" description="Disordered" evidence="6">
    <location>
        <begin position="468"/>
        <end position="613"/>
    </location>
</feature>
<dbReference type="SMART" id="SM00363">
    <property type="entry name" value="S4"/>
    <property type="match status" value="1"/>
</dbReference>
<dbReference type="EMBL" id="JACIVI010000001">
    <property type="protein sequence ID" value="MBB1161090.1"/>
    <property type="molecule type" value="Genomic_DNA"/>
</dbReference>
<proteinExistence type="inferred from homology"/>
<dbReference type="InterPro" id="IPR020094">
    <property type="entry name" value="TruA/RsuA/RluB/E/F_N"/>
</dbReference>
<dbReference type="CDD" id="cd02556">
    <property type="entry name" value="PseudoU_synth_RluB"/>
    <property type="match status" value="1"/>
</dbReference>
<evidence type="ECO:0000313" key="9">
    <source>
        <dbReference type="Proteomes" id="UP000586093"/>
    </source>
</evidence>
<keyword evidence="2 4" id="KW-0694">RNA-binding</keyword>
<dbReference type="PROSITE" id="PS01149">
    <property type="entry name" value="PSI_RSU"/>
    <property type="match status" value="1"/>
</dbReference>
<dbReference type="InterPro" id="IPR000748">
    <property type="entry name" value="PsdUridine_synth_RsuA/RluB/E/F"/>
</dbReference>
<evidence type="ECO:0000313" key="8">
    <source>
        <dbReference type="EMBL" id="MBB1161090.1"/>
    </source>
</evidence>
<dbReference type="InterPro" id="IPR002942">
    <property type="entry name" value="S4_RNA-bd"/>
</dbReference>
<dbReference type="InterPro" id="IPR050343">
    <property type="entry name" value="RsuA_PseudoU_synthase"/>
</dbReference>
<feature type="compositionally biased region" description="Gly residues" evidence="6">
    <location>
        <begin position="509"/>
        <end position="528"/>
    </location>
</feature>
<comment type="similarity">
    <text evidence="1 5">Belongs to the pseudouridine synthase RsuA family.</text>
</comment>
<feature type="compositionally biased region" description="Acidic residues" evidence="6">
    <location>
        <begin position="205"/>
        <end position="215"/>
    </location>
</feature>
<dbReference type="CDD" id="cd00165">
    <property type="entry name" value="S4"/>
    <property type="match status" value="1"/>
</dbReference>
<dbReference type="SUPFAM" id="SSF55120">
    <property type="entry name" value="Pseudouridine synthase"/>
    <property type="match status" value="1"/>
</dbReference>
<dbReference type="SUPFAM" id="SSF55174">
    <property type="entry name" value="Alpha-L RNA-binding motif"/>
    <property type="match status" value="1"/>
</dbReference>
<dbReference type="PANTHER" id="PTHR47683">
    <property type="entry name" value="PSEUDOURIDINE SYNTHASE FAMILY PROTEIN-RELATED"/>
    <property type="match status" value="1"/>
</dbReference>
<sequence length="694" mass="72421">MNEQPDAPDLSPPADSAGPTAPARRRRSPAARPAAEASPTPPAEADTQPAPRRRSRAAVAPVEADAEAVPAQAEAALPVEPAPEVQAEAEIPAAKPARRRSPRKPAAEPQDAPVSAEAPVAVPADAAPHAEAQPEAADAAADAPAETPVEAETEAGSPPRPGRPAAVPPPVESLVAARALFDALITGHYDPEAEAAAQTAAAGEAEADAAEDEGPADAGKRVLEAEPDAPKLHKVLAQSGVGSRRDMEQLIADGQVTVNGEVAHLGMRVVIGDRVEVKGKPVRLRIHPPTARVLAYHKPTGEVVTHSDPEGRPTVFRHLPRLPQGKWLSVGRLDINTEGLLLFTNSGDLANRLMHPRFGVEREYAVRVLGQLGELQRAQLLAGVAIDGQTAAFRSIDNGGGEGANHWYRVVISEGRNREVRKLFESVGLVVSRLIRIRYGSVVLPRGLKRGVWVELDEPDLKVIRQLAGLHDGPRPQPAAKTGKAARGPKPMQNGPRPQPGELPARGPAGAGKPGKAGGNKFGPGGKGPRPAGGPQGGAARPPRAERPPREVLRDADGEALFEDVGRIPNPLEQTFDRRFAKGGPRRPAQGFGGAQRVDDDYIPGGAIPNPLEQTFDRRFVKGSQRIVAGFGRPDSGEPGGAAGGPKGPKGGPKQPDPMQTSVGYIGADAYFNKGGKKGGGGGGGNWGGKRRGR</sequence>
<keyword evidence="9" id="KW-1185">Reference proteome</keyword>
<dbReference type="InterPro" id="IPR042092">
    <property type="entry name" value="PsdUridine_s_RsuA/RluB/E/F_cat"/>
</dbReference>
<evidence type="ECO:0000256" key="4">
    <source>
        <dbReference type="PROSITE-ProRule" id="PRU00182"/>
    </source>
</evidence>
<evidence type="ECO:0000259" key="7">
    <source>
        <dbReference type="SMART" id="SM00363"/>
    </source>
</evidence>
<dbReference type="InterPro" id="IPR018496">
    <property type="entry name" value="PsdUridine_synth_RsuA/RluB_CS"/>
</dbReference>
<evidence type="ECO:0000256" key="6">
    <source>
        <dbReference type="SAM" id="MobiDB-lite"/>
    </source>
</evidence>
<dbReference type="GO" id="GO:0000455">
    <property type="term" value="P:enzyme-directed rRNA pseudouridine synthesis"/>
    <property type="evidence" value="ECO:0007669"/>
    <property type="project" value="UniProtKB-ARBA"/>
</dbReference>
<accession>A0A839HNT2</accession>
<evidence type="ECO:0000256" key="1">
    <source>
        <dbReference type="ARBA" id="ARBA00008348"/>
    </source>
</evidence>
<dbReference type="FunFam" id="3.10.290.10:FF:000003">
    <property type="entry name" value="Pseudouridine synthase"/>
    <property type="match status" value="1"/>
</dbReference>
<dbReference type="InterPro" id="IPR020103">
    <property type="entry name" value="PsdUridine_synth_cat_dom_sf"/>
</dbReference>
<feature type="compositionally biased region" description="Low complexity" evidence="6">
    <location>
        <begin position="1"/>
        <end position="22"/>
    </location>
</feature>
<dbReference type="Pfam" id="PF00849">
    <property type="entry name" value="PseudoU_synth_2"/>
    <property type="match status" value="1"/>
</dbReference>
<keyword evidence="3 5" id="KW-0413">Isomerase</keyword>
<reference evidence="8 9" key="1">
    <citation type="submission" date="2020-08" db="EMBL/GenBank/DDBJ databases">
        <title>Aquariorum lacteus gen. nov., sp. nov., a new member of the family Comamonadaceae, isolated from freshwater aquarium.</title>
        <authorList>
            <person name="Chun S.-J."/>
        </authorList>
    </citation>
    <scope>NUCLEOTIDE SEQUENCE [LARGE SCALE GENOMIC DNA]</scope>
    <source>
        <strain evidence="8 9">SJAQ100</strain>
    </source>
</reference>
<evidence type="ECO:0000256" key="5">
    <source>
        <dbReference type="RuleBase" id="RU003887"/>
    </source>
</evidence>
<dbReference type="InterPro" id="IPR036986">
    <property type="entry name" value="S4_RNA-bd_sf"/>
</dbReference>
<feature type="compositionally biased region" description="Low complexity" evidence="6">
    <location>
        <begin position="111"/>
        <end position="150"/>
    </location>
</feature>
<dbReference type="PROSITE" id="PS50889">
    <property type="entry name" value="S4"/>
    <property type="match status" value="1"/>
</dbReference>
<dbReference type="NCBIfam" id="TIGR00093">
    <property type="entry name" value="pseudouridine synthase"/>
    <property type="match status" value="1"/>
</dbReference>
<protein>
    <recommendedName>
        <fullName evidence="5">Pseudouridine synthase</fullName>
        <ecNumber evidence="5">5.4.99.-</ecNumber>
    </recommendedName>
</protein>
<gene>
    <name evidence="8" type="ORF">H4F90_03725</name>
</gene>
<feature type="region of interest" description="Disordered" evidence="6">
    <location>
        <begin position="629"/>
        <end position="694"/>
    </location>
</feature>
<feature type="compositionally biased region" description="Gly residues" evidence="6">
    <location>
        <begin position="678"/>
        <end position="688"/>
    </location>
</feature>
<dbReference type="GO" id="GO:0120159">
    <property type="term" value="F:rRNA pseudouridine synthase activity"/>
    <property type="evidence" value="ECO:0007669"/>
    <property type="project" value="UniProtKB-ARBA"/>
</dbReference>
<evidence type="ECO:0000256" key="3">
    <source>
        <dbReference type="ARBA" id="ARBA00023235"/>
    </source>
</evidence>
<dbReference type="InterPro" id="IPR006145">
    <property type="entry name" value="PsdUridine_synth_RsuA/RluA"/>
</dbReference>
<dbReference type="EC" id="5.4.99.-" evidence="5"/>
<dbReference type="Gene3D" id="3.30.70.580">
    <property type="entry name" value="Pseudouridine synthase I, catalytic domain, N-terminal subdomain"/>
    <property type="match status" value="1"/>
</dbReference>
<dbReference type="Gene3D" id="3.30.70.1560">
    <property type="entry name" value="Alpha-L RNA-binding motif"/>
    <property type="match status" value="1"/>
</dbReference>
<comment type="caution">
    <text evidence="8">The sequence shown here is derived from an EMBL/GenBank/DDBJ whole genome shotgun (WGS) entry which is preliminary data.</text>
</comment>
<feature type="compositionally biased region" description="Gly residues" evidence="6">
    <location>
        <begin position="638"/>
        <end position="651"/>
    </location>
</feature>
<feature type="compositionally biased region" description="Pro residues" evidence="6">
    <location>
        <begin position="158"/>
        <end position="169"/>
    </location>
</feature>
<dbReference type="Pfam" id="PF01479">
    <property type="entry name" value="S4"/>
    <property type="match status" value="1"/>
</dbReference>
<feature type="region of interest" description="Disordered" evidence="6">
    <location>
        <begin position="1"/>
        <end position="169"/>
    </location>
</feature>
<feature type="domain" description="RNA-binding S4" evidence="7">
    <location>
        <begin position="230"/>
        <end position="287"/>
    </location>
</feature>
<name>A0A839HNT2_9BURK</name>
<organism evidence="8 9">
    <name type="scientific">Aquariibacter albus</name>
    <dbReference type="NCBI Taxonomy" id="2759899"/>
    <lineage>
        <taxon>Bacteria</taxon>
        <taxon>Pseudomonadati</taxon>
        <taxon>Pseudomonadota</taxon>
        <taxon>Betaproteobacteria</taxon>
        <taxon>Burkholderiales</taxon>
        <taxon>Sphaerotilaceae</taxon>
        <taxon>Aquariibacter</taxon>
    </lineage>
</organism>
<evidence type="ECO:0000256" key="2">
    <source>
        <dbReference type="ARBA" id="ARBA00022884"/>
    </source>
</evidence>
<feature type="compositionally biased region" description="Basic and acidic residues" evidence="6">
    <location>
        <begin position="543"/>
        <end position="557"/>
    </location>
</feature>